<evidence type="ECO:0000313" key="2">
    <source>
        <dbReference type="EMBL" id="MCF1749794.1"/>
    </source>
</evidence>
<dbReference type="PANTHER" id="PTHR37512">
    <property type="entry name" value="TRIFUNCTIONAL NAD BIOSYNTHESIS/REGULATOR PROTEIN NADR"/>
    <property type="match status" value="1"/>
</dbReference>
<reference evidence="2 3" key="1">
    <citation type="submission" date="2022-01" db="EMBL/GenBank/DDBJ databases">
        <title>Mariniradius saccharolyticus sp. nov., isolated from sediment of a river.</title>
        <authorList>
            <person name="Liu H."/>
        </authorList>
    </citation>
    <scope>NUCLEOTIDE SEQUENCE [LARGE SCALE GENOMIC DNA]</scope>
    <source>
        <strain evidence="2 3">RY-2</strain>
    </source>
</reference>
<dbReference type="SUPFAM" id="SSF52540">
    <property type="entry name" value="P-loop containing nucleoside triphosphate hydrolases"/>
    <property type="match status" value="1"/>
</dbReference>
<feature type="domain" description="NadR/Ttd14 AAA" evidence="1">
    <location>
        <begin position="4"/>
        <end position="160"/>
    </location>
</feature>
<keyword evidence="2" id="KW-0067">ATP-binding</keyword>
<comment type="caution">
    <text evidence="2">The sequence shown here is derived from an EMBL/GenBank/DDBJ whole genome shotgun (WGS) entry which is preliminary data.</text>
</comment>
<organism evidence="2 3">
    <name type="scientific">Mariniradius sediminis</name>
    <dbReference type="NCBI Taxonomy" id="2909237"/>
    <lineage>
        <taxon>Bacteria</taxon>
        <taxon>Pseudomonadati</taxon>
        <taxon>Bacteroidota</taxon>
        <taxon>Cytophagia</taxon>
        <taxon>Cytophagales</taxon>
        <taxon>Cyclobacteriaceae</taxon>
        <taxon>Mariniradius</taxon>
    </lineage>
</organism>
<gene>
    <name evidence="2" type="ORF">L0U89_01820</name>
</gene>
<evidence type="ECO:0000259" key="1">
    <source>
        <dbReference type="Pfam" id="PF13521"/>
    </source>
</evidence>
<sequence length="175" mass="20244">MPKKVVVIGPESTGKSTLSESLAMHFGCDWVPEYAREYLENLGRQYRYEDLLTIAKGQTNLEDQMASNNEGLLICDTDLQVIKIWSQHRFGKVDPWIENQIKARKYDLYLLTNIDIPWQDDPLREHPAPEMRQYFFRKYHETLEASRVPFNVVSGDKSARLQTAIAQVKALLGIE</sequence>
<dbReference type="Proteomes" id="UP001201449">
    <property type="component" value="Unassembled WGS sequence"/>
</dbReference>
<evidence type="ECO:0000313" key="3">
    <source>
        <dbReference type="Proteomes" id="UP001201449"/>
    </source>
</evidence>
<keyword evidence="3" id="KW-1185">Reference proteome</keyword>
<proteinExistence type="predicted"/>
<dbReference type="GO" id="GO:0005524">
    <property type="term" value="F:ATP binding"/>
    <property type="evidence" value="ECO:0007669"/>
    <property type="project" value="UniProtKB-KW"/>
</dbReference>
<dbReference type="PANTHER" id="PTHR37512:SF1">
    <property type="entry name" value="NADR_TTD14 AAA DOMAIN-CONTAINING PROTEIN"/>
    <property type="match status" value="1"/>
</dbReference>
<dbReference type="Gene3D" id="3.40.50.300">
    <property type="entry name" value="P-loop containing nucleotide triphosphate hydrolases"/>
    <property type="match status" value="1"/>
</dbReference>
<name>A0ABS9BR00_9BACT</name>
<dbReference type="Pfam" id="PF13521">
    <property type="entry name" value="AAA_28"/>
    <property type="match status" value="1"/>
</dbReference>
<dbReference type="InterPro" id="IPR052735">
    <property type="entry name" value="NAD_biosynth-regulator"/>
</dbReference>
<accession>A0ABS9BR00</accession>
<dbReference type="InterPro" id="IPR038727">
    <property type="entry name" value="NadR/Ttd14_AAA_dom"/>
</dbReference>
<protein>
    <submittedName>
        <fullName evidence="2">ATP-binding protein</fullName>
    </submittedName>
</protein>
<keyword evidence="2" id="KW-0547">Nucleotide-binding</keyword>
<dbReference type="InterPro" id="IPR027417">
    <property type="entry name" value="P-loop_NTPase"/>
</dbReference>
<dbReference type="RefSeq" id="WP_234859947.1">
    <property type="nucleotide sequence ID" value="NZ_JAKEVZ010000001.1"/>
</dbReference>
<dbReference type="EMBL" id="JAKEVZ010000001">
    <property type="protein sequence ID" value="MCF1749794.1"/>
    <property type="molecule type" value="Genomic_DNA"/>
</dbReference>